<feature type="compositionally biased region" description="Low complexity" evidence="1">
    <location>
        <begin position="135"/>
        <end position="147"/>
    </location>
</feature>
<accession>A0A8S9YH15</accession>
<name>A0A8S9YH15_9TREM</name>
<dbReference type="Proteomes" id="UP000822476">
    <property type="component" value="Unassembled WGS sequence"/>
</dbReference>
<feature type="region of interest" description="Disordered" evidence="1">
    <location>
        <begin position="1"/>
        <end position="39"/>
    </location>
</feature>
<dbReference type="AlphaFoldDB" id="A0A8S9YH15"/>
<feature type="compositionally biased region" description="Polar residues" evidence="1">
    <location>
        <begin position="326"/>
        <end position="335"/>
    </location>
</feature>
<feature type="compositionally biased region" description="Polar residues" evidence="1">
    <location>
        <begin position="1"/>
        <end position="16"/>
    </location>
</feature>
<feature type="non-terminal residue" evidence="2">
    <location>
        <position position="1"/>
    </location>
</feature>
<feature type="compositionally biased region" description="Polar residues" evidence="1">
    <location>
        <begin position="466"/>
        <end position="481"/>
    </location>
</feature>
<keyword evidence="3" id="KW-1185">Reference proteome</keyword>
<comment type="caution">
    <text evidence="2">The sequence shown here is derived from an EMBL/GenBank/DDBJ whole genome shotgun (WGS) entry which is preliminary data.</text>
</comment>
<reference evidence="2" key="1">
    <citation type="submission" date="2019-07" db="EMBL/GenBank/DDBJ databases">
        <title>Annotation for the trematode Paragonimus miyazaki's.</title>
        <authorList>
            <person name="Choi Y.-J."/>
        </authorList>
    </citation>
    <scope>NUCLEOTIDE SEQUENCE</scope>
    <source>
        <strain evidence="2">Japan</strain>
    </source>
</reference>
<sequence length="492" mass="54638">NVTRLGQCESTQNRKYNSPRPPQRACPGVQTHPRPNNSILTPYSFVKPPTAKVIQFSSSNVLSCPQSSPKHSVNKFGIRPGPETLAADLLHSQRQFLNSSGQTPAEDSPTELERVWARKKLTKYKHNHQTTNKISADATPTTSATTSKGNTGYLKPESKPLPHEYDSPPECSGDIKSTRSSSSPGGRTDKRSSPITLIDASDGERVDPLQSITPLSDGQKKHAAGNYVQSTTWRHHQETVKSRKTTRFHSSNQIYTINGFPGVSKLLQETPAKNTMSSRRLTLPTRFDSDFRSSASNTVENKTETSVKLQNETLKSDEIASKRSVSETGVSSKWRSSMDKCEVTKNNEKPNNVASLSTEKMITLTAKFPNYGQGRAKSTSQLTTDTPNTYEKSMTSHHQLIHQKQSEEKAITNMKFSPLRLTPSKLSFPPTHEKWKRSVGDFRQMEEDNLAVSEKSSVYMSSASSTKYTPWSSYQPIQQDGINPLEPASSFP</sequence>
<organism evidence="2 3">
    <name type="scientific">Paragonimus skrjabini miyazakii</name>
    <dbReference type="NCBI Taxonomy" id="59628"/>
    <lineage>
        <taxon>Eukaryota</taxon>
        <taxon>Metazoa</taxon>
        <taxon>Spiralia</taxon>
        <taxon>Lophotrochozoa</taxon>
        <taxon>Platyhelminthes</taxon>
        <taxon>Trematoda</taxon>
        <taxon>Digenea</taxon>
        <taxon>Plagiorchiida</taxon>
        <taxon>Troglotremata</taxon>
        <taxon>Troglotrematidae</taxon>
        <taxon>Paragonimus</taxon>
    </lineage>
</organism>
<evidence type="ECO:0000313" key="3">
    <source>
        <dbReference type="Proteomes" id="UP000822476"/>
    </source>
</evidence>
<feature type="region of interest" description="Disordered" evidence="1">
    <location>
        <begin position="466"/>
        <end position="492"/>
    </location>
</feature>
<feature type="region of interest" description="Disordered" evidence="1">
    <location>
        <begin position="123"/>
        <end position="226"/>
    </location>
</feature>
<evidence type="ECO:0000313" key="2">
    <source>
        <dbReference type="EMBL" id="KAF7233777.1"/>
    </source>
</evidence>
<feature type="compositionally biased region" description="Basic and acidic residues" evidence="1">
    <location>
        <begin position="336"/>
        <end position="348"/>
    </location>
</feature>
<gene>
    <name evidence="2" type="ORF">EG68_12260</name>
</gene>
<feature type="non-terminal residue" evidence="2">
    <location>
        <position position="492"/>
    </location>
</feature>
<protein>
    <submittedName>
        <fullName evidence="2">Uncharacterized protein</fullName>
    </submittedName>
</protein>
<feature type="compositionally biased region" description="Basic and acidic residues" evidence="1">
    <location>
        <begin position="156"/>
        <end position="166"/>
    </location>
</feature>
<proteinExistence type="predicted"/>
<evidence type="ECO:0000256" key="1">
    <source>
        <dbReference type="SAM" id="MobiDB-lite"/>
    </source>
</evidence>
<dbReference type="EMBL" id="JTDE01020813">
    <property type="protein sequence ID" value="KAF7233777.1"/>
    <property type="molecule type" value="Genomic_DNA"/>
</dbReference>
<feature type="region of interest" description="Disordered" evidence="1">
    <location>
        <begin position="322"/>
        <end position="351"/>
    </location>
</feature>
<dbReference type="OrthoDB" id="6248106at2759"/>